<evidence type="ECO:0000259" key="1">
    <source>
        <dbReference type="Pfam" id="PF06985"/>
    </source>
</evidence>
<feature type="domain" description="Heterokaryon incompatibility" evidence="1">
    <location>
        <begin position="1"/>
        <end position="108"/>
    </location>
</feature>
<dbReference type="Proteomes" id="UP000800093">
    <property type="component" value="Unassembled WGS sequence"/>
</dbReference>
<accession>A0A9P4N7I6</accession>
<reference evidence="3" key="1">
    <citation type="journal article" date="2020" name="Stud. Mycol.">
        <title>101 Dothideomycetes genomes: A test case for predicting lifestyles and emergence of pathogens.</title>
        <authorList>
            <person name="Haridas S."/>
            <person name="Albert R."/>
            <person name="Binder M."/>
            <person name="Bloem J."/>
            <person name="LaButti K."/>
            <person name="Salamov A."/>
            <person name="Andreopoulos B."/>
            <person name="Baker S."/>
            <person name="Barry K."/>
            <person name="Bills G."/>
            <person name="Bluhm B."/>
            <person name="Cannon C."/>
            <person name="Castanera R."/>
            <person name="Culley D."/>
            <person name="Daum C."/>
            <person name="Ezra D."/>
            <person name="Gonzalez J."/>
            <person name="Henrissat B."/>
            <person name="Kuo A."/>
            <person name="Liang C."/>
            <person name="Lipzen A."/>
            <person name="Lutzoni F."/>
            <person name="Magnuson J."/>
            <person name="Mondo S."/>
            <person name="Nolan M."/>
            <person name="Ohm R."/>
            <person name="Pangilinan J."/>
            <person name="Park H.-J."/>
            <person name="Ramirez L."/>
            <person name="Alfaro M."/>
            <person name="Sun H."/>
            <person name="Tritt A."/>
            <person name="Yoshinaga Y."/>
            <person name="Zwiers L.-H."/>
            <person name="Turgeon B."/>
            <person name="Goodwin S."/>
            <person name="Spatafora J."/>
            <person name="Crous P."/>
            <person name="Grigoriev I."/>
        </authorList>
    </citation>
    <scope>NUCLEOTIDE SEQUENCE [LARGE SCALE GENOMIC DNA]</scope>
    <source>
        <strain evidence="3">CBS 304.66</strain>
    </source>
</reference>
<dbReference type="EMBL" id="ML986598">
    <property type="protein sequence ID" value="KAF2266549.1"/>
    <property type="molecule type" value="Genomic_DNA"/>
</dbReference>
<comment type="caution">
    <text evidence="2">The sequence shown here is derived from an EMBL/GenBank/DDBJ whole genome shotgun (WGS) entry which is preliminary data.</text>
</comment>
<evidence type="ECO:0000313" key="3">
    <source>
        <dbReference type="Proteomes" id="UP000800093"/>
    </source>
</evidence>
<feature type="non-terminal residue" evidence="2">
    <location>
        <position position="1"/>
    </location>
</feature>
<proteinExistence type="predicted"/>
<keyword evidence="3" id="KW-1185">Reference proteome</keyword>
<dbReference type="OrthoDB" id="3486565at2759"/>
<sequence length="328" mass="37840">YIALSHCWGGHQTYKTDKASLANRKISMPWADIPKTFLDAIRLTRALGFSFLWIDSLCIVQDDPDDWALESSRMAHIYANSVLTIAAAAANNDAVGLFHNRRFHRIHIHRDYARPGPLAKRGWVFQERLLSRRILYYEEHEMVWECRTEQHCECGSDLKLANYRPSLRSNIPIEPRFQDPSPLNTYNFTHPSKTAAEAYAWWRKSVVRQYSVLDLTLETDRLPALSGLATTIRSMTRDQYLAGLWVSDLSQGLLWTPFHRAENTYRPSKSLVPSKYLAPSWSWASLNTDIVYGRFNMTEWLIKLLDYRIDIPTKDPTGAVSGGYIQVR</sequence>
<dbReference type="InterPro" id="IPR010730">
    <property type="entry name" value="HET"/>
</dbReference>
<protein>
    <submittedName>
        <fullName evidence="2">HET-domain-containing protein</fullName>
    </submittedName>
</protein>
<dbReference type="Pfam" id="PF06985">
    <property type="entry name" value="HET"/>
    <property type="match status" value="1"/>
</dbReference>
<dbReference type="PANTHER" id="PTHR33112">
    <property type="entry name" value="DOMAIN PROTEIN, PUTATIVE-RELATED"/>
    <property type="match status" value="1"/>
</dbReference>
<organism evidence="2 3">
    <name type="scientific">Lojkania enalia</name>
    <dbReference type="NCBI Taxonomy" id="147567"/>
    <lineage>
        <taxon>Eukaryota</taxon>
        <taxon>Fungi</taxon>
        <taxon>Dikarya</taxon>
        <taxon>Ascomycota</taxon>
        <taxon>Pezizomycotina</taxon>
        <taxon>Dothideomycetes</taxon>
        <taxon>Pleosporomycetidae</taxon>
        <taxon>Pleosporales</taxon>
        <taxon>Pleosporales incertae sedis</taxon>
        <taxon>Lojkania</taxon>
    </lineage>
</organism>
<evidence type="ECO:0000313" key="2">
    <source>
        <dbReference type="EMBL" id="KAF2266549.1"/>
    </source>
</evidence>
<feature type="non-terminal residue" evidence="2">
    <location>
        <position position="328"/>
    </location>
</feature>
<name>A0A9P4N7I6_9PLEO</name>
<gene>
    <name evidence="2" type="ORF">CC78DRAFT_442952</name>
</gene>
<dbReference type="AlphaFoldDB" id="A0A9P4N7I6"/>
<dbReference type="PANTHER" id="PTHR33112:SF16">
    <property type="entry name" value="HETEROKARYON INCOMPATIBILITY DOMAIN-CONTAINING PROTEIN"/>
    <property type="match status" value="1"/>
</dbReference>